<feature type="transmembrane region" description="Helical" evidence="5">
    <location>
        <begin position="326"/>
        <end position="344"/>
    </location>
</feature>
<dbReference type="Pfam" id="PF08690">
    <property type="entry name" value="GET2"/>
    <property type="match status" value="1"/>
</dbReference>
<dbReference type="GO" id="GO:0006890">
    <property type="term" value="P:retrograde vesicle-mediated transport, Golgi to endoplasmic reticulum"/>
    <property type="evidence" value="ECO:0007669"/>
    <property type="project" value="TreeGrafter"/>
</dbReference>
<gene>
    <name evidence="6" type="ORF">AMATHDRAFT_150439</name>
</gene>
<dbReference type="OrthoDB" id="5393181at2759"/>
<keyword evidence="1 5" id="KW-0812">Transmembrane</keyword>
<feature type="compositionally biased region" description="Low complexity" evidence="4">
    <location>
        <begin position="82"/>
        <end position="91"/>
    </location>
</feature>
<evidence type="ECO:0008006" key="8">
    <source>
        <dbReference type="Google" id="ProtNLM"/>
    </source>
</evidence>
<sequence>MSTPAERAEARRKAILGRKSDRLAKLTTTARGEDATYLTDDSQASHNAGLRNFVGEDSPAMNMPAPIGMDGIRKSPSPAPPSLTSSSTSRPMDPTPETSFEGIMPDPNVWSPEVQRRFMQALLAGSQPSDALPEQMHPRMRKISGNEGRQAESREGSIPPFDDAMMSTLLSNSMKFDGMRKPSGVQEESKPRTVFQKLVPVMHMLGMWALLLWFIMWRQGEYSLHSQSSSLNESANLRFWEVWANLSKRAPPQLESISERTGVNFFWAFVTLQVVLHSIRLFSGFDALQPPTLLAIALPHLPQQLSSIVVNGLRYLKMGSMLLDDIAWLVVGLGFLVYIATWFTT</sequence>
<reference evidence="6 7" key="1">
    <citation type="submission" date="2014-02" db="EMBL/GenBank/DDBJ databases">
        <title>Transposable element dynamics among asymbiotic and ectomycorrhizal Amanita fungi.</title>
        <authorList>
            <consortium name="DOE Joint Genome Institute"/>
            <person name="Hess J."/>
            <person name="Skrede I."/>
            <person name="Wolfe B."/>
            <person name="LaButti K."/>
            <person name="Ohm R.A."/>
            <person name="Grigoriev I.V."/>
            <person name="Pringle A."/>
        </authorList>
    </citation>
    <scope>NUCLEOTIDE SEQUENCE [LARGE SCALE GENOMIC DNA]</scope>
    <source>
        <strain evidence="6 7">SKay4041</strain>
    </source>
</reference>
<dbReference type="Proteomes" id="UP000242287">
    <property type="component" value="Unassembled WGS sequence"/>
</dbReference>
<protein>
    <recommendedName>
        <fullName evidence="8">Golgi to ER traffic protein 2</fullName>
    </recommendedName>
</protein>
<keyword evidence="7" id="KW-1185">Reference proteome</keyword>
<evidence type="ECO:0000313" key="7">
    <source>
        <dbReference type="Proteomes" id="UP000242287"/>
    </source>
</evidence>
<evidence type="ECO:0000256" key="5">
    <source>
        <dbReference type="SAM" id="Phobius"/>
    </source>
</evidence>
<feature type="region of interest" description="Disordered" evidence="4">
    <location>
        <begin position="142"/>
        <end position="162"/>
    </location>
</feature>
<dbReference type="InterPro" id="IPR028143">
    <property type="entry name" value="Get2/sif1"/>
</dbReference>
<feature type="transmembrane region" description="Helical" evidence="5">
    <location>
        <begin position="198"/>
        <end position="217"/>
    </location>
</feature>
<name>A0A2A9NFX1_9AGAR</name>
<evidence type="ECO:0000256" key="4">
    <source>
        <dbReference type="SAM" id="MobiDB-lite"/>
    </source>
</evidence>
<dbReference type="AlphaFoldDB" id="A0A2A9NFX1"/>
<dbReference type="PANTHER" id="PTHR28263">
    <property type="entry name" value="GOLGI TO ER TRAFFIC PROTEIN 2"/>
    <property type="match status" value="1"/>
</dbReference>
<dbReference type="PANTHER" id="PTHR28263:SF1">
    <property type="entry name" value="GOLGI TO ER TRAFFIC PROTEIN 2"/>
    <property type="match status" value="1"/>
</dbReference>
<organism evidence="6 7">
    <name type="scientific">Amanita thiersii Skay4041</name>
    <dbReference type="NCBI Taxonomy" id="703135"/>
    <lineage>
        <taxon>Eukaryota</taxon>
        <taxon>Fungi</taxon>
        <taxon>Dikarya</taxon>
        <taxon>Basidiomycota</taxon>
        <taxon>Agaricomycotina</taxon>
        <taxon>Agaricomycetes</taxon>
        <taxon>Agaricomycetidae</taxon>
        <taxon>Agaricales</taxon>
        <taxon>Pluteineae</taxon>
        <taxon>Amanitaceae</taxon>
        <taxon>Amanita</taxon>
    </lineage>
</organism>
<keyword evidence="3 5" id="KW-0472">Membrane</keyword>
<feature type="region of interest" description="Disordered" evidence="4">
    <location>
        <begin position="37"/>
        <end position="109"/>
    </location>
</feature>
<accession>A0A2A9NFX1</accession>
<keyword evidence="2 5" id="KW-1133">Transmembrane helix</keyword>
<dbReference type="EMBL" id="KZ302072">
    <property type="protein sequence ID" value="PFH48214.1"/>
    <property type="molecule type" value="Genomic_DNA"/>
</dbReference>
<evidence type="ECO:0000256" key="3">
    <source>
        <dbReference type="ARBA" id="ARBA00023136"/>
    </source>
</evidence>
<evidence type="ECO:0000256" key="1">
    <source>
        <dbReference type="ARBA" id="ARBA00022692"/>
    </source>
</evidence>
<proteinExistence type="predicted"/>
<evidence type="ECO:0000313" key="6">
    <source>
        <dbReference type="EMBL" id="PFH48214.1"/>
    </source>
</evidence>
<dbReference type="STRING" id="703135.A0A2A9NFX1"/>
<evidence type="ECO:0000256" key="2">
    <source>
        <dbReference type="ARBA" id="ARBA00022989"/>
    </source>
</evidence>